<proteinExistence type="predicted"/>
<name>A0A8T0XHW9_PANVG</name>
<dbReference type="Proteomes" id="UP000823388">
    <property type="component" value="Chromosome 1K"/>
</dbReference>
<reference evidence="1 2" key="1">
    <citation type="submission" date="2020-05" db="EMBL/GenBank/DDBJ databases">
        <title>WGS assembly of Panicum virgatum.</title>
        <authorList>
            <person name="Lovell J.T."/>
            <person name="Jenkins J."/>
            <person name="Shu S."/>
            <person name="Juenger T.E."/>
            <person name="Schmutz J."/>
        </authorList>
    </citation>
    <scope>NUCLEOTIDE SEQUENCE [LARGE SCALE GENOMIC DNA]</scope>
    <source>
        <strain evidence="2">cv. AP13</strain>
    </source>
</reference>
<dbReference type="AlphaFoldDB" id="A0A8T0XHW9"/>
<accession>A0A8T0XHW9</accession>
<evidence type="ECO:0000313" key="2">
    <source>
        <dbReference type="Proteomes" id="UP000823388"/>
    </source>
</evidence>
<sequence length="133" mass="14490">MCLRSACGWAPLYSNCPLPFSFSFPFTFLPFSPDSTGSAVQDIFGPASWESSARFAPRGTAADAASAARGEARQAPLDRTGVEGAREWWTLASCTRLWSASSGELVQIGNDGGPHHHFIYFLLFSFYFSYGCN</sequence>
<evidence type="ECO:0000313" key="1">
    <source>
        <dbReference type="EMBL" id="KAG2658947.1"/>
    </source>
</evidence>
<comment type="caution">
    <text evidence="1">The sequence shown here is derived from an EMBL/GenBank/DDBJ whole genome shotgun (WGS) entry which is preliminary data.</text>
</comment>
<organism evidence="1 2">
    <name type="scientific">Panicum virgatum</name>
    <name type="common">Blackwell switchgrass</name>
    <dbReference type="NCBI Taxonomy" id="38727"/>
    <lineage>
        <taxon>Eukaryota</taxon>
        <taxon>Viridiplantae</taxon>
        <taxon>Streptophyta</taxon>
        <taxon>Embryophyta</taxon>
        <taxon>Tracheophyta</taxon>
        <taxon>Spermatophyta</taxon>
        <taxon>Magnoliopsida</taxon>
        <taxon>Liliopsida</taxon>
        <taxon>Poales</taxon>
        <taxon>Poaceae</taxon>
        <taxon>PACMAD clade</taxon>
        <taxon>Panicoideae</taxon>
        <taxon>Panicodae</taxon>
        <taxon>Paniceae</taxon>
        <taxon>Panicinae</taxon>
        <taxon>Panicum</taxon>
        <taxon>Panicum sect. Hiantes</taxon>
    </lineage>
</organism>
<protein>
    <submittedName>
        <fullName evidence="1">Uncharacterized protein</fullName>
    </submittedName>
</protein>
<gene>
    <name evidence="1" type="ORF">PVAP13_1KG326105</name>
</gene>
<dbReference type="EMBL" id="CM029037">
    <property type="protein sequence ID" value="KAG2658947.1"/>
    <property type="molecule type" value="Genomic_DNA"/>
</dbReference>
<keyword evidence="2" id="KW-1185">Reference proteome</keyword>